<dbReference type="InterPro" id="IPR020845">
    <property type="entry name" value="AMP-binding_CS"/>
</dbReference>
<gene>
    <name evidence="5" type="ORF">ACFFHF_23715</name>
</gene>
<evidence type="ECO:0000313" key="5">
    <source>
        <dbReference type="EMBL" id="MFC0478200.1"/>
    </source>
</evidence>
<dbReference type="Pfam" id="PF13193">
    <property type="entry name" value="AMP-binding_C"/>
    <property type="match status" value="1"/>
</dbReference>
<proteinExistence type="inferred from homology"/>
<dbReference type="InterPro" id="IPR042099">
    <property type="entry name" value="ANL_N_sf"/>
</dbReference>
<keyword evidence="6" id="KW-1185">Reference proteome</keyword>
<dbReference type="InterPro" id="IPR025110">
    <property type="entry name" value="AMP-bd_C"/>
</dbReference>
<dbReference type="Gene3D" id="3.30.300.30">
    <property type="match status" value="1"/>
</dbReference>
<evidence type="ECO:0000259" key="4">
    <source>
        <dbReference type="Pfam" id="PF13193"/>
    </source>
</evidence>
<dbReference type="EMBL" id="JBHLUU010000127">
    <property type="protein sequence ID" value="MFC0478200.1"/>
    <property type="molecule type" value="Genomic_DNA"/>
</dbReference>
<name>A0ABV6KY07_9BACI</name>
<feature type="domain" description="AMP-binding enzyme C-terminal" evidence="4">
    <location>
        <begin position="409"/>
        <end position="486"/>
    </location>
</feature>
<comment type="caution">
    <text evidence="5">The sequence shown here is derived from an EMBL/GenBank/DDBJ whole genome shotgun (WGS) entry which is preliminary data.</text>
</comment>
<dbReference type="PANTHER" id="PTHR43201">
    <property type="entry name" value="ACYL-COA SYNTHETASE"/>
    <property type="match status" value="1"/>
</dbReference>
<evidence type="ECO:0000256" key="2">
    <source>
        <dbReference type="ARBA" id="ARBA00022598"/>
    </source>
</evidence>
<feature type="domain" description="AMP-dependent synthetase/ligase" evidence="3">
    <location>
        <begin position="15"/>
        <end position="360"/>
    </location>
</feature>
<dbReference type="InterPro" id="IPR045851">
    <property type="entry name" value="AMP-bd_C_sf"/>
</dbReference>
<protein>
    <submittedName>
        <fullName evidence="5">AMP-binding protein</fullName>
    </submittedName>
</protein>
<organism evidence="5 6">
    <name type="scientific">Robertmurraya beringensis</name>
    <dbReference type="NCBI Taxonomy" id="641660"/>
    <lineage>
        <taxon>Bacteria</taxon>
        <taxon>Bacillati</taxon>
        <taxon>Bacillota</taxon>
        <taxon>Bacilli</taxon>
        <taxon>Bacillales</taxon>
        <taxon>Bacillaceae</taxon>
        <taxon>Robertmurraya</taxon>
    </lineage>
</organism>
<evidence type="ECO:0000256" key="1">
    <source>
        <dbReference type="ARBA" id="ARBA00006432"/>
    </source>
</evidence>
<dbReference type="Proteomes" id="UP001589738">
    <property type="component" value="Unassembled WGS sequence"/>
</dbReference>
<evidence type="ECO:0000259" key="3">
    <source>
        <dbReference type="Pfam" id="PF00501"/>
    </source>
</evidence>
<accession>A0ABV6KY07</accession>
<dbReference type="Pfam" id="PF00501">
    <property type="entry name" value="AMP-binding"/>
    <property type="match status" value="1"/>
</dbReference>
<sequence length="509" mass="58093">MSKLTHQIQEALLQNRPILHEKETWYTTKELQWEMTKVQDYLITAGVSKGDRVLVGLPNSYQFISIFLGIINYGAVVVPMNPYMPEIEFLSFIERSKPVFGFIKPEYTNFLLKEEVKRIPLDSFCRVDYDGYTFFDFKELNKPFQREANIEEDSIAILLYTSGTTGIPKAVGLTHEQILETATNIIMSHELKSMDTTYCFSPLFHINAQVVAVLSTILSHGKIVLDEKFSATKFWKVLSEFQITWVSAVPAIISILLEKPQPSEIPTHVRFIRSASAQLPMIHAKRFEQRFGIPLIQSYGMTEAASQICVNPLPPKKRVLGSVGRPVGLQLQIVDSNGRKVPTNKVGEITIRGKNVITSYVEALNQNDFRNGWFHTGDLGFMDQEGFVFIVGRIKEMINRGGEKISPYELEDVIRQLPMIKEAAVIGIPHHLYGEEIVAYIRQKQHDHNDELEQLVIDHCERNLTSFKCPAKVVIVEDLPHGPTGKVQRSRLKEISLEYFQNRQHSSMR</sequence>
<comment type="similarity">
    <text evidence="1">Belongs to the ATP-dependent AMP-binding enzyme family.</text>
</comment>
<dbReference type="SUPFAM" id="SSF56801">
    <property type="entry name" value="Acetyl-CoA synthetase-like"/>
    <property type="match status" value="1"/>
</dbReference>
<dbReference type="Gene3D" id="3.40.50.12780">
    <property type="entry name" value="N-terminal domain of ligase-like"/>
    <property type="match status" value="1"/>
</dbReference>
<reference evidence="5 6" key="1">
    <citation type="submission" date="2024-09" db="EMBL/GenBank/DDBJ databases">
        <authorList>
            <person name="Sun Q."/>
            <person name="Mori K."/>
        </authorList>
    </citation>
    <scope>NUCLEOTIDE SEQUENCE [LARGE SCALE GENOMIC DNA]</scope>
    <source>
        <strain evidence="5 6">CGMCC 1.9126</strain>
    </source>
</reference>
<evidence type="ECO:0000313" key="6">
    <source>
        <dbReference type="Proteomes" id="UP001589738"/>
    </source>
</evidence>
<keyword evidence="2" id="KW-0436">Ligase</keyword>
<dbReference type="InterPro" id="IPR000873">
    <property type="entry name" value="AMP-dep_synth/lig_dom"/>
</dbReference>
<dbReference type="PANTHER" id="PTHR43201:SF5">
    <property type="entry name" value="MEDIUM-CHAIN ACYL-COA LIGASE ACSF2, MITOCHONDRIAL"/>
    <property type="match status" value="1"/>
</dbReference>
<dbReference type="PROSITE" id="PS00455">
    <property type="entry name" value="AMP_BINDING"/>
    <property type="match status" value="1"/>
</dbReference>
<dbReference type="RefSeq" id="WP_377059190.1">
    <property type="nucleotide sequence ID" value="NZ_JBHLUU010000127.1"/>
</dbReference>